<evidence type="ECO:0000256" key="1">
    <source>
        <dbReference type="SAM" id="MobiDB-lite"/>
    </source>
</evidence>
<dbReference type="Gene3D" id="3.40.50.150">
    <property type="entry name" value="Vaccinia Virus protein VP39"/>
    <property type="match status" value="1"/>
</dbReference>
<dbReference type="Pfam" id="PF23317">
    <property type="entry name" value="YVC1_C"/>
    <property type="match status" value="1"/>
</dbReference>
<feature type="domain" description="YVC1 N-terminal linker helical" evidence="3">
    <location>
        <begin position="69"/>
        <end position="244"/>
    </location>
</feature>
<name>A0A084QRH7_STAC4</name>
<dbReference type="HOGENOM" id="CLU_280772_0_0_1"/>
<dbReference type="AlphaFoldDB" id="A0A084QRH7"/>
<dbReference type="GO" id="GO:0003676">
    <property type="term" value="F:nucleic acid binding"/>
    <property type="evidence" value="ECO:0007669"/>
    <property type="project" value="InterPro"/>
</dbReference>
<dbReference type="InParanoid" id="A0A084QRH7"/>
<sequence>MSSPASPIVRARRMEEPRANKRIRLATAPSNEQQPLLDPVAQDFGERDDDEVYSCMPNPHSHLPVYTNIHRIRRDIISVVEDFLTLEQLRDMKINLTVVRPLVDKFYELDDVSIIYCLLVNRAQFLEEQSNYTNPQNVNYTRAALCEVIATRILRRFGENHDGPNGLLLLAHILVAGFEPFQNAPQNIRDQADMSTSWSYHRTMPSLEVAILTESKFFLSSTTCQQVVSAIYEGRIIYTPSTFWDIIPDHYKLKPIMLYDPRESPLLNQYRLTVPRTRNILESIQFAILLALYVGVMVRRRKDAPGIVETAFILYALGWTLDQFATILAHGWNVYTQNLWSFLDVTFIGIYFVFFTLRAYGWRTGERNEAEQAYDVLALAAPVLVPRLAFTLLSDNLIFLSLRSMMADFFLLTALAAWCFFGFLLCLLWLGEGAHPILTILRWMIYIWFGLDGVGIPRSAELHEVLGPCIMVAFAFLGNTFFLTILVSMLSNTFSNISSNAMAEIQFRRAVQTLEGVKADAVFAFQPPFNIIAVTIFLPLKFIVSPRWFHKIHVATVRLLNLPLLLIIAVAERRLLWPVPKVGEPVPSPSSARKWFWKRFRLPAHRDLRAVFELPPPDDVQQDIAVDDALTHHLIRRQFTRSNTTDSHTRRPSRRDSMFPGIPQKLQESFSETAAEDYGALAQKLNSMEKTISRLETLLMNAIPADESAVVDAMDDDAGEGSTLRNDNSDLRLHNPKTKLSKNLATNRINPRFNMLPTPDTSHVPYERVYEPAEDSFLLLDTLSLDAEKNFLHASLSGAVPLVVEVGTGSGVVIAFVDAHAQTLFGSRGVVTAGVDMNAFACRATVTTVDKARRDNAATHGMYLGSCMGDLTSPWRRQAIDVLIFNPPYVPTPEMPSRPATFSDAWPSAREKPSFDDDSYLLSLSYAGGRDGMETTDRLVASLPDVLSPRGCAYILLCAQNRPDDVKRRVEGFGPTWRARTVGSSGKTAGWEKLQVVRIWRDAEPVG</sequence>
<evidence type="ECO:0008006" key="7">
    <source>
        <dbReference type="Google" id="ProtNLM"/>
    </source>
</evidence>
<accession>A0A084QRH7</accession>
<dbReference type="PANTHER" id="PTHR35859">
    <property type="entry name" value="NONSELECTIVE CATION CHANNEL PROTEIN"/>
    <property type="match status" value="1"/>
</dbReference>
<keyword evidence="2" id="KW-0812">Transmembrane</keyword>
<dbReference type="InterPro" id="IPR056337">
    <property type="entry name" value="LHD_YVC1"/>
</dbReference>
<feature type="transmembrane region" description="Helical" evidence="2">
    <location>
        <begin position="338"/>
        <end position="357"/>
    </location>
</feature>
<feature type="transmembrane region" description="Helical" evidence="2">
    <location>
        <begin position="521"/>
        <end position="540"/>
    </location>
</feature>
<dbReference type="PROSITE" id="PS00092">
    <property type="entry name" value="N6_MTASE"/>
    <property type="match status" value="1"/>
</dbReference>
<dbReference type="Pfam" id="PF23190">
    <property type="entry name" value="LHD_TRPY1"/>
    <property type="match status" value="1"/>
</dbReference>
<dbReference type="InterPro" id="IPR002052">
    <property type="entry name" value="DNA_methylase_N6_adenine_CS"/>
</dbReference>
<dbReference type="GO" id="GO:0032259">
    <property type="term" value="P:methylation"/>
    <property type="evidence" value="ECO:0007669"/>
    <property type="project" value="InterPro"/>
</dbReference>
<dbReference type="InterPro" id="IPR052971">
    <property type="entry name" value="TRP_calcium_channel"/>
</dbReference>
<dbReference type="InterPro" id="IPR029063">
    <property type="entry name" value="SAM-dependent_MTases_sf"/>
</dbReference>
<keyword evidence="2" id="KW-1133">Transmembrane helix</keyword>
<feature type="transmembrane region" description="Helical" evidence="2">
    <location>
        <begin position="310"/>
        <end position="332"/>
    </location>
</feature>
<evidence type="ECO:0000259" key="3">
    <source>
        <dbReference type="Pfam" id="PF23190"/>
    </source>
</evidence>
<evidence type="ECO:0000256" key="2">
    <source>
        <dbReference type="SAM" id="Phobius"/>
    </source>
</evidence>
<dbReference type="STRING" id="1283841.A0A084QRH7"/>
<keyword evidence="6" id="KW-1185">Reference proteome</keyword>
<feature type="region of interest" description="Disordered" evidence="1">
    <location>
        <begin position="1"/>
        <end position="20"/>
    </location>
</feature>
<feature type="transmembrane region" description="Helical" evidence="2">
    <location>
        <begin position="437"/>
        <end position="457"/>
    </location>
</feature>
<proteinExistence type="predicted"/>
<feature type="transmembrane region" description="Helical" evidence="2">
    <location>
        <begin position="280"/>
        <end position="298"/>
    </location>
</feature>
<protein>
    <recommendedName>
        <fullName evidence="7">Methyltransferase small domain-containing protein</fullName>
    </recommendedName>
</protein>
<dbReference type="InterPro" id="IPR056336">
    <property type="entry name" value="YVC1_C"/>
</dbReference>
<feature type="domain" description="Calcium channel YVC1-like C-terminal transmembrane" evidence="4">
    <location>
        <begin position="286"/>
        <end position="576"/>
    </location>
</feature>
<feature type="transmembrane region" description="Helical" evidence="2">
    <location>
        <begin position="409"/>
        <end position="431"/>
    </location>
</feature>
<evidence type="ECO:0000259" key="4">
    <source>
        <dbReference type="Pfam" id="PF23317"/>
    </source>
</evidence>
<dbReference type="EMBL" id="KL660440">
    <property type="protein sequence ID" value="KFA66562.1"/>
    <property type="molecule type" value="Genomic_DNA"/>
</dbReference>
<dbReference type="OrthoDB" id="2373987at2759"/>
<organism evidence="5 6">
    <name type="scientific">Stachybotrys chlorohalonatus (strain IBT 40285)</name>
    <dbReference type="NCBI Taxonomy" id="1283841"/>
    <lineage>
        <taxon>Eukaryota</taxon>
        <taxon>Fungi</taxon>
        <taxon>Dikarya</taxon>
        <taxon>Ascomycota</taxon>
        <taxon>Pezizomycotina</taxon>
        <taxon>Sordariomycetes</taxon>
        <taxon>Hypocreomycetidae</taxon>
        <taxon>Hypocreales</taxon>
        <taxon>Stachybotryaceae</taxon>
        <taxon>Stachybotrys</taxon>
    </lineage>
</organism>
<keyword evidence="2" id="KW-0472">Membrane</keyword>
<evidence type="ECO:0000313" key="5">
    <source>
        <dbReference type="EMBL" id="KFA66562.1"/>
    </source>
</evidence>
<dbReference type="GO" id="GO:0008168">
    <property type="term" value="F:methyltransferase activity"/>
    <property type="evidence" value="ECO:0007669"/>
    <property type="project" value="InterPro"/>
</dbReference>
<feature type="region of interest" description="Disordered" evidence="1">
    <location>
        <begin position="640"/>
        <end position="661"/>
    </location>
</feature>
<feature type="transmembrane region" description="Helical" evidence="2">
    <location>
        <begin position="469"/>
        <end position="490"/>
    </location>
</feature>
<dbReference type="PANTHER" id="PTHR35859:SF1">
    <property type="entry name" value="NONSELECTIVE CATION CHANNEL PROTEIN"/>
    <property type="match status" value="1"/>
</dbReference>
<dbReference type="Proteomes" id="UP000028524">
    <property type="component" value="Unassembled WGS sequence"/>
</dbReference>
<evidence type="ECO:0000313" key="6">
    <source>
        <dbReference type="Proteomes" id="UP000028524"/>
    </source>
</evidence>
<gene>
    <name evidence="5" type="ORF">S40285_00740</name>
</gene>
<dbReference type="SUPFAM" id="SSF53335">
    <property type="entry name" value="S-adenosyl-L-methionine-dependent methyltransferases"/>
    <property type="match status" value="1"/>
</dbReference>
<reference evidence="5 6" key="1">
    <citation type="journal article" date="2014" name="BMC Genomics">
        <title>Comparative genome sequencing reveals chemotype-specific gene clusters in the toxigenic black mold Stachybotrys.</title>
        <authorList>
            <person name="Semeiks J."/>
            <person name="Borek D."/>
            <person name="Otwinowski Z."/>
            <person name="Grishin N.V."/>
        </authorList>
    </citation>
    <scope>NUCLEOTIDE SEQUENCE [LARGE SCALE GENOMIC DNA]</scope>
    <source>
        <strain evidence="5 6">IBT 40285</strain>
    </source>
</reference>